<comment type="caution">
    <text evidence="12">Lacks conserved residue(s) required for the propagation of feature annotation.</text>
</comment>
<dbReference type="Pfam" id="PF14843">
    <property type="entry name" value="GF_recep_IV"/>
    <property type="match status" value="2"/>
</dbReference>
<dbReference type="Pfam" id="PF01483">
    <property type="entry name" value="P_proprotein"/>
    <property type="match status" value="1"/>
</dbReference>
<evidence type="ECO:0000256" key="1">
    <source>
        <dbReference type="ARBA" id="ARBA00005325"/>
    </source>
</evidence>
<dbReference type="InterPro" id="IPR006212">
    <property type="entry name" value="Furin_repeat"/>
</dbReference>
<evidence type="ECO:0000256" key="7">
    <source>
        <dbReference type="ARBA" id="ARBA00023145"/>
    </source>
</evidence>
<dbReference type="SMART" id="SM00181">
    <property type="entry name" value="EGF"/>
    <property type="match status" value="15"/>
</dbReference>
<dbReference type="InParanoid" id="H3CQ33"/>
<dbReference type="InterPro" id="IPR015500">
    <property type="entry name" value="Peptidase_S8_subtilisin-rel"/>
</dbReference>
<evidence type="ECO:0000256" key="11">
    <source>
        <dbReference type="ARBA" id="ARBA00076619"/>
    </source>
</evidence>
<dbReference type="CDD" id="cd04059">
    <property type="entry name" value="Peptidases_S8_Protein_convertases_Kexins_Furin-like"/>
    <property type="match status" value="1"/>
</dbReference>
<dbReference type="InterPro" id="IPR009030">
    <property type="entry name" value="Growth_fac_rcpt_cys_sf"/>
</dbReference>
<keyword evidence="3" id="KW-0165">Cleavage on pair of basic residues</keyword>
<dbReference type="PANTHER" id="PTHR42884">
    <property type="entry name" value="PROPROTEIN CONVERTASE SUBTILISIN/KEXIN-RELATED"/>
    <property type="match status" value="1"/>
</dbReference>
<keyword evidence="2" id="KW-0645">Protease</keyword>
<keyword evidence="4" id="KW-0732">Signal</keyword>
<feature type="region of interest" description="Disordered" evidence="13">
    <location>
        <begin position="1847"/>
        <end position="1870"/>
    </location>
</feature>
<dbReference type="STRING" id="99883.ENSTNIP00000010367"/>
<dbReference type="GO" id="GO:0016486">
    <property type="term" value="P:peptide hormone processing"/>
    <property type="evidence" value="ECO:0007669"/>
    <property type="project" value="TreeGrafter"/>
</dbReference>
<reference evidence="16" key="2">
    <citation type="submission" date="2025-08" db="UniProtKB">
        <authorList>
            <consortium name="Ensembl"/>
        </authorList>
    </citation>
    <scope>IDENTIFICATION</scope>
</reference>
<dbReference type="Gene3D" id="2.10.220.10">
    <property type="entry name" value="Hormone Receptor, Insulin-like Growth Factor Receptor 1, Chain A, domain 2"/>
    <property type="match status" value="15"/>
</dbReference>
<comment type="function">
    <text evidence="10">Probably involved in the processing of hormone and other protein precursors at sites comprised of pairs of basic amino acid residues.</text>
</comment>
<keyword evidence="8" id="KW-1015">Disulfide bond</keyword>
<dbReference type="SUPFAM" id="SSF57184">
    <property type="entry name" value="Growth factor receptor domain"/>
    <property type="match status" value="7"/>
</dbReference>
<evidence type="ECO:0000256" key="8">
    <source>
        <dbReference type="ARBA" id="ARBA00023157"/>
    </source>
</evidence>
<evidence type="ECO:0000256" key="6">
    <source>
        <dbReference type="ARBA" id="ARBA00022825"/>
    </source>
</evidence>
<name>H3CQ33_TETNG</name>
<evidence type="ECO:0000256" key="5">
    <source>
        <dbReference type="ARBA" id="ARBA00022801"/>
    </source>
</evidence>
<sequence length="1870" mass="199984">SEGSWFPTPCFSTQCVWGTLLRVGQADVYTNDWALKITADEEVVGRIAEKHGFTNLGQIGHLKSYYSFRHRETAKRSDEANGDVTVGVAKETEVDWLQQQVIQRRAQRSPRISQFGRARAPHLEDMALASAWLPRCRDGTAGCLPPLAVVGAWRKGYTGKGVVVSVLGDGIEGRHPALEPNYDQLASFNLNGHSGDASNSAPDFFLSSHGTRCAGTVAAAANASLCTVGVAFQAQIGGIRMLGGDVTDMVEARSLSFRPHYVDIYLASWGPEDDGATLEGPGPLTQLALQKGVQTGRSGRGSIFVWASGNGGRRGDHCSCDGYGSSIYTISVSSGPPRGHRPDHQERCASILTTSSTSGETEETTVVTLGPQQTCSRVETDTSLSAAAAAGVIALTLEANPSLTWRDVQHIIVRASRADRLEAPDWHLNGGGFKVSHLYGFGLLDAEAMVTEAERWNNVPPQHECVQDVPLPSSRTIHPGSVLTSVHESSGCSRQPGRSVAYAEHVVARVTIAHNRRGDLSIRLTSPSGTVSQLLANRPNDDSTEGFNRWEFMTTHCWGERPAGRWTLEVRDSGSQERACPVAGALKEWSLVIYGTAAPPHAVHVQRARSAEGQMENDFVGKYEGPCDPECGDSGCAGPGPHHCITCLHFFLKFKNNTRTCVSQCPRGFWGDRRRCKKCYSTCESCTGSRNDQCTSCQEGHHLVEDTNTCTAACGDGYYLDHDANVCRKCNQDCLRCTSSSICTHCSPDTSLQGTRCQQSCPPGFYHDGEEGACKPCDRACATCAGAGSTACNRCAEGYLMQEWRCVASCGAGFFASEASPETADGLGVCRRCDASCLTCEGASRANCSSCSDGHSLLDGVCVVNTRCTDGQFQDGEGRCHTCQATCLRCTGPQPEDCVGCDPLRALDDGRCVAECATGKYRSGGRCHLCDHTCGTCVDAGPANCTSCDTALDRFGVERYLHRGQCVDACPEAFYHTAERSCERCSDHCRLCTSAGRCLRCNPSYSLSDGLCAKLECGEGEVEDPDYDDCMACEEGCRKCILYNPRHCLSCTEGFYNFQDSCYKNCPAKTYSVEEDMTCAPCAENCVSCDEHECYWCETDLFLSEGSCVSVCPDGFYGDEDTNDCEECHADCARCDGPQDGDCLSCEDGKRLEEGGCVAERGVCPGKSLDTSDDGGCEDCHPSCESCTGGAKDQCIKCKKGRFLTTQGTCVSECPEGFFASGVSGACEACPPGCSRCVDAHSCVGCQSTLLLQDGRCVSECVGADPAGRECRRCPTGCASCESNSSRCVSCAGPLLLHQHRCVGECPPGHTAQDRECRRCPPACRGCLPTGRCTDCEEYHFLHEGLCVPGCPEGFFRSTERECLRCHPACAVCSGPSGADCGACVDPGATLISGECAAPCPSHHYRDSLTGECAECDESCRSCAGPRADSCTSCRQGHRLDGLGRCVRPVGACPPHQYADQDGECQPCHKRCRGCWGPGKSHCLSCPRGHLLLNGTCVAECPEGFYEDEPEQRCGACHPSCQSCVGGSRHQCGVCKSRLFREGKQCVETCQHGYGRYGNAGSGTCERCDPSCGECAGGGEDGCLSCAAGRIHLREEGRCLLSCPRGRYHHSAGGSCEPCHASCRTCSGPGARSCDSCHAGFSLSGGLCESVCTVGRFLLTKGSARVCEDCHDSCLDCGGPGPDNCTACPPQAVLEAGGRCLLCCHHGNQDAGQGAECCNCTETRGECVLTTNMAFWNEREVEEEEVRGSLVVFIIATVLLGLGLVAVVFLVKHSRSKSSASEIGLGGYQKLGSGRHGAHGSASHGSHGSRFQEAQLVDIGIKEGEDDDEEDEDIVYMGRDGTVYRKFRYGEPGGETEDELEYDDESYAFR</sequence>
<keyword evidence="17" id="KW-1185">Reference proteome</keyword>
<feature type="compositionally biased region" description="Acidic residues" evidence="13">
    <location>
        <begin position="1854"/>
        <end position="1870"/>
    </location>
</feature>
<dbReference type="GO" id="GO:0005802">
    <property type="term" value="C:trans-Golgi network"/>
    <property type="evidence" value="ECO:0007669"/>
    <property type="project" value="TreeGrafter"/>
</dbReference>
<dbReference type="InterPro" id="IPR038466">
    <property type="entry name" value="S8_pro-domain_sf"/>
</dbReference>
<keyword evidence="14" id="KW-0472">Membrane</keyword>
<keyword evidence="14" id="KW-1133">Transmembrane helix</keyword>
<organism evidence="16 17">
    <name type="scientific">Tetraodon nigroviridis</name>
    <name type="common">Spotted green pufferfish</name>
    <name type="synonym">Chelonodon nigroviridis</name>
    <dbReference type="NCBI Taxonomy" id="99883"/>
    <lineage>
        <taxon>Eukaryota</taxon>
        <taxon>Metazoa</taxon>
        <taxon>Chordata</taxon>
        <taxon>Craniata</taxon>
        <taxon>Vertebrata</taxon>
        <taxon>Euteleostomi</taxon>
        <taxon>Actinopterygii</taxon>
        <taxon>Neopterygii</taxon>
        <taxon>Teleostei</taxon>
        <taxon>Neoteleostei</taxon>
        <taxon>Acanthomorphata</taxon>
        <taxon>Eupercaria</taxon>
        <taxon>Tetraodontiformes</taxon>
        <taxon>Tetradontoidea</taxon>
        <taxon>Tetraodontidae</taxon>
        <taxon>Tetraodon</taxon>
    </lineage>
</organism>
<dbReference type="SUPFAM" id="SSF52743">
    <property type="entry name" value="Subtilisin-like"/>
    <property type="match status" value="1"/>
</dbReference>
<dbReference type="FunFam" id="2.60.120.260:FF:000006">
    <property type="entry name" value="Proprotein convertase subtilisin/kexin type 5"/>
    <property type="match status" value="1"/>
</dbReference>
<keyword evidence="9" id="KW-0325">Glycoprotein</keyword>
<dbReference type="Gene3D" id="3.40.50.200">
    <property type="entry name" value="Peptidase S8/S53 domain"/>
    <property type="match status" value="1"/>
</dbReference>
<dbReference type="InterPro" id="IPR036852">
    <property type="entry name" value="Peptidase_S8/S53_dom_sf"/>
</dbReference>
<dbReference type="PROSITE" id="PS00137">
    <property type="entry name" value="SUBTILASE_HIS"/>
    <property type="match status" value="1"/>
</dbReference>
<dbReference type="PROSITE" id="PS51892">
    <property type="entry name" value="SUBTILASE"/>
    <property type="match status" value="1"/>
</dbReference>
<dbReference type="GO" id="GO:0000139">
    <property type="term" value="C:Golgi membrane"/>
    <property type="evidence" value="ECO:0007669"/>
    <property type="project" value="TreeGrafter"/>
</dbReference>
<dbReference type="SUPFAM" id="SSF49785">
    <property type="entry name" value="Galactose-binding domain-like"/>
    <property type="match status" value="1"/>
</dbReference>
<dbReference type="SUPFAM" id="SSF54897">
    <property type="entry name" value="Protease propeptides/inhibitors"/>
    <property type="match status" value="1"/>
</dbReference>
<evidence type="ECO:0000313" key="17">
    <source>
        <dbReference type="Proteomes" id="UP000007303"/>
    </source>
</evidence>
<dbReference type="FunFam" id="3.30.70.850:FF:000001">
    <property type="entry name" value="Proprotein convertase subtilisin/kexin type 5"/>
    <property type="match status" value="1"/>
</dbReference>
<dbReference type="Gene3D" id="2.60.120.260">
    <property type="entry name" value="Galactose-binding domain-like"/>
    <property type="match status" value="1"/>
</dbReference>
<evidence type="ECO:0000256" key="12">
    <source>
        <dbReference type="PROSITE-ProRule" id="PRU01240"/>
    </source>
</evidence>
<dbReference type="CDD" id="cd00064">
    <property type="entry name" value="FU"/>
    <property type="match status" value="17"/>
</dbReference>
<dbReference type="FunFam" id="3.40.50.200:FF:000021">
    <property type="entry name" value="Proprotein convertase subtilisin/kexin type 5a"/>
    <property type="match status" value="1"/>
</dbReference>
<feature type="transmembrane region" description="Helical" evidence="14">
    <location>
        <begin position="1750"/>
        <end position="1771"/>
    </location>
</feature>
<keyword evidence="6" id="KW-0720">Serine protease</keyword>
<evidence type="ECO:0000256" key="2">
    <source>
        <dbReference type="ARBA" id="ARBA00022670"/>
    </source>
</evidence>
<protein>
    <recommendedName>
        <fullName evidence="11">SPC3</fullName>
    </recommendedName>
</protein>
<dbReference type="InterPro" id="IPR000742">
    <property type="entry name" value="EGF"/>
</dbReference>
<dbReference type="PROSITE" id="PS51829">
    <property type="entry name" value="P_HOMO_B"/>
    <property type="match status" value="1"/>
</dbReference>
<dbReference type="GO" id="GO:0004252">
    <property type="term" value="F:serine-type endopeptidase activity"/>
    <property type="evidence" value="ECO:0007669"/>
    <property type="project" value="InterPro"/>
</dbReference>
<evidence type="ECO:0000259" key="15">
    <source>
        <dbReference type="PROSITE" id="PS51829"/>
    </source>
</evidence>
<dbReference type="Proteomes" id="UP000007303">
    <property type="component" value="Unassembled WGS sequence"/>
</dbReference>
<evidence type="ECO:0000313" key="16">
    <source>
        <dbReference type="Ensembl" id="ENSTNIP00000010367.1"/>
    </source>
</evidence>
<feature type="domain" description="P/Homo B" evidence="15">
    <location>
        <begin position="459"/>
        <end position="599"/>
    </location>
</feature>
<dbReference type="InterPro" id="IPR008979">
    <property type="entry name" value="Galactose-bd-like_sf"/>
</dbReference>
<dbReference type="OMA" id="DEDTNDC"/>
<keyword evidence="5" id="KW-0378">Hydrolase</keyword>
<dbReference type="InterPro" id="IPR032778">
    <property type="entry name" value="GF_recep_IV"/>
</dbReference>
<evidence type="ECO:0000256" key="9">
    <source>
        <dbReference type="ARBA" id="ARBA00023180"/>
    </source>
</evidence>
<evidence type="ECO:0000256" key="13">
    <source>
        <dbReference type="SAM" id="MobiDB-lite"/>
    </source>
</evidence>
<dbReference type="PANTHER" id="PTHR42884:SF30">
    <property type="entry name" value="PROPROTEIN CONVERTASE SUBTILISIN_KEXIN TYPE 5"/>
    <property type="match status" value="1"/>
</dbReference>
<evidence type="ECO:0000256" key="4">
    <source>
        <dbReference type="ARBA" id="ARBA00022729"/>
    </source>
</evidence>
<dbReference type="InterPro" id="IPR002884">
    <property type="entry name" value="P_dom"/>
</dbReference>
<reference evidence="16" key="3">
    <citation type="submission" date="2025-09" db="UniProtKB">
        <authorList>
            <consortium name="Ensembl"/>
        </authorList>
    </citation>
    <scope>IDENTIFICATION</scope>
</reference>
<dbReference type="Pfam" id="PF16470">
    <property type="entry name" value="S8_pro-domain"/>
    <property type="match status" value="1"/>
</dbReference>
<evidence type="ECO:0000256" key="14">
    <source>
        <dbReference type="SAM" id="Phobius"/>
    </source>
</evidence>
<dbReference type="InterPro" id="IPR022398">
    <property type="entry name" value="Peptidase_S8_His-AS"/>
</dbReference>
<accession>H3CQ33</accession>
<reference evidence="17" key="1">
    <citation type="journal article" date="2004" name="Nature">
        <title>Genome duplication in the teleost fish Tetraodon nigroviridis reveals the early vertebrate proto-karyotype.</title>
        <authorList>
            <person name="Jaillon O."/>
            <person name="Aury J.-M."/>
            <person name="Brunet F."/>
            <person name="Petit J.-L."/>
            <person name="Stange-Thomann N."/>
            <person name="Mauceli E."/>
            <person name="Bouneau L."/>
            <person name="Fischer C."/>
            <person name="Ozouf-Costaz C."/>
            <person name="Bernot A."/>
            <person name="Nicaud S."/>
            <person name="Jaffe D."/>
            <person name="Fisher S."/>
            <person name="Lutfalla G."/>
            <person name="Dossat C."/>
            <person name="Segurens B."/>
            <person name="Dasilva C."/>
            <person name="Salanoubat M."/>
            <person name="Levy M."/>
            <person name="Boudet N."/>
            <person name="Castellano S."/>
            <person name="Anthouard V."/>
            <person name="Jubin C."/>
            <person name="Castelli V."/>
            <person name="Katinka M."/>
            <person name="Vacherie B."/>
            <person name="Biemont C."/>
            <person name="Skalli Z."/>
            <person name="Cattolico L."/>
            <person name="Poulain J."/>
            <person name="De Berardinis V."/>
            <person name="Cruaud C."/>
            <person name="Duprat S."/>
            <person name="Brottier P."/>
            <person name="Coutanceau J.-P."/>
            <person name="Gouzy J."/>
            <person name="Parra G."/>
            <person name="Lardier G."/>
            <person name="Chapple C."/>
            <person name="McKernan K.J."/>
            <person name="McEwan P."/>
            <person name="Bosak S."/>
            <person name="Kellis M."/>
            <person name="Volff J.-N."/>
            <person name="Guigo R."/>
            <person name="Zody M.C."/>
            <person name="Mesirov J."/>
            <person name="Lindblad-Toh K."/>
            <person name="Birren B."/>
            <person name="Nusbaum C."/>
            <person name="Kahn D."/>
            <person name="Robinson-Rechavi M."/>
            <person name="Laudet V."/>
            <person name="Schachter V."/>
            <person name="Quetier F."/>
            <person name="Saurin W."/>
            <person name="Scarpelli C."/>
            <person name="Wincker P."/>
            <person name="Lander E.S."/>
            <person name="Weissenbach J."/>
            <person name="Roest Crollius H."/>
        </authorList>
    </citation>
    <scope>NUCLEOTIDE SEQUENCE [LARGE SCALE GENOMIC DNA]</scope>
</reference>
<dbReference type="InterPro" id="IPR032815">
    <property type="entry name" value="S8_pro-domain"/>
</dbReference>
<comment type="similarity">
    <text evidence="1">Belongs to the peptidase S8 family. Furin subfamily.</text>
</comment>
<dbReference type="SMART" id="SM01411">
    <property type="entry name" value="Ephrin_rec_like"/>
    <property type="match status" value="7"/>
</dbReference>
<keyword evidence="14" id="KW-0812">Transmembrane</keyword>
<keyword evidence="7" id="KW-0865">Zymogen</keyword>
<dbReference type="Ensembl" id="ENSTNIT00000010548.1">
    <property type="protein sequence ID" value="ENSTNIP00000010367.1"/>
    <property type="gene ID" value="ENSTNIG00000007557.1"/>
</dbReference>
<dbReference type="PRINTS" id="PR00723">
    <property type="entry name" value="SUBTILISIN"/>
</dbReference>
<dbReference type="SMART" id="SM00261">
    <property type="entry name" value="FU"/>
    <property type="match status" value="22"/>
</dbReference>
<evidence type="ECO:0000256" key="10">
    <source>
        <dbReference type="ARBA" id="ARBA00055784"/>
    </source>
</evidence>
<dbReference type="GeneTree" id="ENSGT00940000155770"/>
<evidence type="ECO:0000256" key="3">
    <source>
        <dbReference type="ARBA" id="ARBA00022685"/>
    </source>
</evidence>
<dbReference type="InterPro" id="IPR034182">
    <property type="entry name" value="Kexin/furin"/>
</dbReference>
<proteinExistence type="inferred from homology"/>
<dbReference type="Pfam" id="PF00082">
    <property type="entry name" value="Peptidase_S8"/>
    <property type="match status" value="1"/>
</dbReference>
<dbReference type="Gene3D" id="3.30.70.850">
    <property type="entry name" value="Peptidase S8, pro-domain"/>
    <property type="match status" value="1"/>
</dbReference>
<dbReference type="InterPro" id="IPR000209">
    <property type="entry name" value="Peptidase_S8/S53_dom"/>
</dbReference>